<feature type="transmembrane region" description="Helical" evidence="1">
    <location>
        <begin position="12"/>
        <end position="33"/>
    </location>
</feature>
<dbReference type="AlphaFoldDB" id="A0A803MVJ4"/>
<reference evidence="2" key="1">
    <citation type="journal article" date="2017" name="Nature">
        <title>The genome of Chenopodium quinoa.</title>
        <authorList>
            <person name="Jarvis D.E."/>
            <person name="Ho Y.S."/>
            <person name="Lightfoot D.J."/>
            <person name="Schmoeckel S.M."/>
            <person name="Li B."/>
            <person name="Borm T.J.A."/>
            <person name="Ohyanagi H."/>
            <person name="Mineta K."/>
            <person name="Michell C.T."/>
            <person name="Saber N."/>
            <person name="Kharbatia N.M."/>
            <person name="Rupper R.R."/>
            <person name="Sharp A.R."/>
            <person name="Dally N."/>
            <person name="Boughton B.A."/>
            <person name="Woo Y.H."/>
            <person name="Gao G."/>
            <person name="Schijlen E.G.W.M."/>
            <person name="Guo X."/>
            <person name="Momin A.A."/>
            <person name="Negrao S."/>
            <person name="Al-Babili S."/>
            <person name="Gehring C."/>
            <person name="Roessner U."/>
            <person name="Jung C."/>
            <person name="Murphy K."/>
            <person name="Arold S.T."/>
            <person name="Gojobori T."/>
            <person name="van der Linden C.G."/>
            <person name="van Loo E.N."/>
            <person name="Jellen E.N."/>
            <person name="Maughan P.J."/>
            <person name="Tester M."/>
        </authorList>
    </citation>
    <scope>NUCLEOTIDE SEQUENCE [LARGE SCALE GENOMIC DNA]</scope>
    <source>
        <strain evidence="2">cv. PI 614886</strain>
    </source>
</reference>
<sequence length="254" mass="26558">MESPVVAVKDNKLLKGAFTVGGIMVTLVIYGVLQKEVICYFSTRFCSTLLPASSGFVLPPKASVLATPEVVVSAIPLSVHTPITYVPVVHVGDIPQVSASTISKSVYTSAKPIFVCTPSSSAHVVTSTVTPDSGCCYYTLAEFGRTFTEISVTKHDILSLAPASSPFFFSHSSPLAMAGGRSVPVCSSGSSSNSRGGLYTTTICSCGLDAVVRTVKKGHNIGSRFYGCPKWTIEDNAKTTGKNGGGAATERRGM</sequence>
<accession>A0A803MVJ4</accession>
<protein>
    <recommendedName>
        <fullName evidence="4">Zinc finger GRF-type domain-containing protein</fullName>
    </recommendedName>
</protein>
<keyword evidence="1" id="KW-0812">Transmembrane</keyword>
<keyword evidence="1" id="KW-1133">Transmembrane helix</keyword>
<evidence type="ECO:0000313" key="3">
    <source>
        <dbReference type="Proteomes" id="UP000596660"/>
    </source>
</evidence>
<evidence type="ECO:0000313" key="2">
    <source>
        <dbReference type="EnsemblPlants" id="AUR62035921-RA:cds"/>
    </source>
</evidence>
<dbReference type="Proteomes" id="UP000596660">
    <property type="component" value="Unplaced"/>
</dbReference>
<organism evidence="2 3">
    <name type="scientific">Chenopodium quinoa</name>
    <name type="common">Quinoa</name>
    <dbReference type="NCBI Taxonomy" id="63459"/>
    <lineage>
        <taxon>Eukaryota</taxon>
        <taxon>Viridiplantae</taxon>
        <taxon>Streptophyta</taxon>
        <taxon>Embryophyta</taxon>
        <taxon>Tracheophyta</taxon>
        <taxon>Spermatophyta</taxon>
        <taxon>Magnoliopsida</taxon>
        <taxon>eudicotyledons</taxon>
        <taxon>Gunneridae</taxon>
        <taxon>Pentapetalae</taxon>
        <taxon>Caryophyllales</taxon>
        <taxon>Chenopodiaceae</taxon>
        <taxon>Chenopodioideae</taxon>
        <taxon>Atripliceae</taxon>
        <taxon>Chenopodium</taxon>
    </lineage>
</organism>
<name>A0A803MVJ4_CHEQI</name>
<dbReference type="Gramene" id="AUR62035921-RA">
    <property type="protein sequence ID" value="AUR62035921-RA:cds"/>
    <property type="gene ID" value="AUR62035921"/>
</dbReference>
<reference evidence="2" key="2">
    <citation type="submission" date="2021-03" db="UniProtKB">
        <authorList>
            <consortium name="EnsemblPlants"/>
        </authorList>
    </citation>
    <scope>IDENTIFICATION</scope>
</reference>
<keyword evidence="3" id="KW-1185">Reference proteome</keyword>
<evidence type="ECO:0000256" key="1">
    <source>
        <dbReference type="SAM" id="Phobius"/>
    </source>
</evidence>
<evidence type="ECO:0008006" key="4">
    <source>
        <dbReference type="Google" id="ProtNLM"/>
    </source>
</evidence>
<dbReference type="EnsemblPlants" id="AUR62035921-RA">
    <property type="protein sequence ID" value="AUR62035921-RA:cds"/>
    <property type="gene ID" value="AUR62035921"/>
</dbReference>
<keyword evidence="1" id="KW-0472">Membrane</keyword>
<proteinExistence type="predicted"/>